<keyword evidence="2" id="KW-1003">Cell membrane</keyword>
<proteinExistence type="predicted"/>
<feature type="transmembrane region" description="Helical" evidence="6">
    <location>
        <begin position="267"/>
        <end position="298"/>
    </location>
</feature>
<evidence type="ECO:0000313" key="9">
    <source>
        <dbReference type="Proteomes" id="UP000275076"/>
    </source>
</evidence>
<dbReference type="NCBIfam" id="TIGR00361">
    <property type="entry name" value="ComEC_Rec2"/>
    <property type="match status" value="1"/>
</dbReference>
<comment type="caution">
    <text evidence="8">The sequence shown here is derived from an EMBL/GenBank/DDBJ whole genome shotgun (WGS) entry which is preliminary data.</text>
</comment>
<dbReference type="PANTHER" id="PTHR30619">
    <property type="entry name" value="DNA INTERNALIZATION/COMPETENCE PROTEIN COMEC/REC2"/>
    <property type="match status" value="1"/>
</dbReference>
<dbReference type="OrthoDB" id="9761531at2"/>
<dbReference type="PANTHER" id="PTHR30619:SF1">
    <property type="entry name" value="RECOMBINATION PROTEIN 2"/>
    <property type="match status" value="1"/>
</dbReference>
<feature type="transmembrane region" description="Helical" evidence="6">
    <location>
        <begin position="233"/>
        <end position="255"/>
    </location>
</feature>
<dbReference type="InterPro" id="IPR001279">
    <property type="entry name" value="Metallo-B-lactamas"/>
</dbReference>
<feature type="transmembrane region" description="Helical" evidence="6">
    <location>
        <begin position="480"/>
        <end position="500"/>
    </location>
</feature>
<dbReference type="InterPro" id="IPR025405">
    <property type="entry name" value="DUF4131"/>
</dbReference>
<feature type="transmembrane region" description="Helical" evidence="6">
    <location>
        <begin position="333"/>
        <end position="350"/>
    </location>
</feature>
<evidence type="ECO:0000256" key="6">
    <source>
        <dbReference type="SAM" id="Phobius"/>
    </source>
</evidence>
<protein>
    <submittedName>
        <fullName evidence="8">DNA internalization-related competence protein ComEC/Rec2</fullName>
    </submittedName>
</protein>
<evidence type="ECO:0000256" key="5">
    <source>
        <dbReference type="ARBA" id="ARBA00023136"/>
    </source>
</evidence>
<dbReference type="EMBL" id="RBVX01000023">
    <property type="protein sequence ID" value="RSL31540.1"/>
    <property type="molecule type" value="Genomic_DNA"/>
</dbReference>
<evidence type="ECO:0000256" key="3">
    <source>
        <dbReference type="ARBA" id="ARBA00022692"/>
    </source>
</evidence>
<evidence type="ECO:0000256" key="4">
    <source>
        <dbReference type="ARBA" id="ARBA00022989"/>
    </source>
</evidence>
<dbReference type="GO" id="GO:0030420">
    <property type="term" value="P:establishment of competence for transformation"/>
    <property type="evidence" value="ECO:0007669"/>
    <property type="project" value="InterPro"/>
</dbReference>
<dbReference type="InterPro" id="IPR052159">
    <property type="entry name" value="Competence_DNA_uptake"/>
</dbReference>
<feature type="transmembrane region" description="Helical" evidence="6">
    <location>
        <begin position="310"/>
        <end position="327"/>
    </location>
</feature>
<keyword evidence="3 6" id="KW-0812">Transmembrane</keyword>
<keyword evidence="9" id="KW-1185">Reference proteome</keyword>
<feature type="transmembrane region" description="Helical" evidence="6">
    <location>
        <begin position="12"/>
        <end position="41"/>
    </location>
</feature>
<dbReference type="InterPro" id="IPR035681">
    <property type="entry name" value="ComA-like_MBL"/>
</dbReference>
<dbReference type="Proteomes" id="UP000275076">
    <property type="component" value="Unassembled WGS sequence"/>
</dbReference>
<dbReference type="InterPro" id="IPR004797">
    <property type="entry name" value="Competence_ComEC/Rec2"/>
</dbReference>
<dbReference type="SMART" id="SM00849">
    <property type="entry name" value="Lactamase_B"/>
    <property type="match status" value="1"/>
</dbReference>
<dbReference type="NCBIfam" id="TIGR00360">
    <property type="entry name" value="ComEC_N-term"/>
    <property type="match status" value="1"/>
</dbReference>
<name>A0A428MZF6_9BACI</name>
<feature type="domain" description="Metallo-beta-lactamase" evidence="7">
    <location>
        <begin position="513"/>
        <end position="724"/>
    </location>
</feature>
<dbReference type="Pfam" id="PF03772">
    <property type="entry name" value="Competence"/>
    <property type="match status" value="1"/>
</dbReference>
<dbReference type="Gene3D" id="3.60.15.10">
    <property type="entry name" value="Ribonuclease Z/Hydroxyacylglutathione hydrolase-like"/>
    <property type="match status" value="1"/>
</dbReference>
<dbReference type="RefSeq" id="WP_125558359.1">
    <property type="nucleotide sequence ID" value="NZ_RBVX01000023.1"/>
</dbReference>
<feature type="transmembrane region" description="Helical" evidence="6">
    <location>
        <begin position="357"/>
        <end position="379"/>
    </location>
</feature>
<gene>
    <name evidence="8" type="ORF">D7Z54_20090</name>
</gene>
<dbReference type="InterPro" id="IPR004477">
    <property type="entry name" value="ComEC_N"/>
</dbReference>
<keyword evidence="5 6" id="KW-0472">Membrane</keyword>
<accession>A0A428MZF6</accession>
<dbReference type="GO" id="GO:0005886">
    <property type="term" value="C:plasma membrane"/>
    <property type="evidence" value="ECO:0007669"/>
    <property type="project" value="UniProtKB-SubCell"/>
</dbReference>
<reference evidence="8 9" key="1">
    <citation type="submission" date="2018-10" db="EMBL/GenBank/DDBJ databases">
        <title>Draft genome sequence of Bacillus salarius IM0101, isolated from a hypersaline soil in Inner Mongolia, China.</title>
        <authorList>
            <person name="Yamprayoonswat W."/>
            <person name="Boonvisut S."/>
            <person name="Jumpathong W."/>
            <person name="Sittihan S."/>
            <person name="Ruangsuj P."/>
            <person name="Wanthongcharoen S."/>
            <person name="Thongpramul N."/>
            <person name="Pimmason S."/>
            <person name="Yu B."/>
            <person name="Yasawong M."/>
        </authorList>
    </citation>
    <scope>NUCLEOTIDE SEQUENCE [LARGE SCALE GENOMIC DNA]</scope>
    <source>
        <strain evidence="8 9">IM0101</strain>
    </source>
</reference>
<dbReference type="AlphaFoldDB" id="A0A428MZF6"/>
<dbReference type="SUPFAM" id="SSF56281">
    <property type="entry name" value="Metallo-hydrolase/oxidoreductase"/>
    <property type="match status" value="1"/>
</dbReference>
<dbReference type="CDD" id="cd07731">
    <property type="entry name" value="ComA-like_MBL-fold"/>
    <property type="match status" value="1"/>
</dbReference>
<evidence type="ECO:0000313" key="8">
    <source>
        <dbReference type="EMBL" id="RSL31540.1"/>
    </source>
</evidence>
<organism evidence="8 9">
    <name type="scientific">Salibacterium salarium</name>
    <dbReference type="NCBI Taxonomy" id="284579"/>
    <lineage>
        <taxon>Bacteria</taxon>
        <taxon>Bacillati</taxon>
        <taxon>Bacillota</taxon>
        <taxon>Bacilli</taxon>
        <taxon>Bacillales</taxon>
        <taxon>Bacillaceae</taxon>
    </lineage>
</organism>
<sequence>MNKNTIYYVLSAIAAIILSFNNKTATTVFIAAGILLCIIYFKNNRMTITFMLLVLMLFVLRTEWVEHTNVTNVSGQEDTLDGIIHDGPYRDGNQAQFEWINDSSEKMIVRVSLQDSTDIPRLKPLSPGTPCHLQGELVRPSSPDNFHAFDYRHYLKIQYIHWTFEVSSLKDMKCGKNDAKHPFYLLKKWRHHGVEWIDTSFPSELKGIASALIFGERHLLDAETEGHYQKLGLIHLLAVSGLHVGLITTTVYFVLIRFGITREIAEWILIILLPMYIIAAGAAPSVIRAATMVMLFILWKKTGMKRVDPFSMLSLFALFLLFVNPYYMFQVGFQLSFLISGALLLSWPLLKSKQKREVAVFVTCIAQLAALPVIVYHFYEFSFLSFMLNLLFVPFVSFVVLPSMFILFMLSFLSPFLFSKTAVVLAFVVEQAHQFLAWSASWDGLQFLFGKPSIFILCVFSILIFYLFYQVEKYDISYKLILPLALLTGVFILQMSLPYFDKKGYITILDVGQGDSILMELPHRKAVYLIDGGGVLDFPKEDWEVRNDPYDTGDRVVVPFLKAKGISSIDKVIVTHGDIDHYGGLYKTTEEVKIQEVVYGKGEEFKDEEKQFLQFLHNERQVPITWSKAGDSWKVGESFFQILMPEGNENTGNDRSIVIRAVIGGAEWLFTGDLEEEGERKLLQKYPDVTADLLKVGHHGSKTSTTKPFVQQLQPKAAFISAGTCNRFGHPHEETLSTLKESGTTVYRTDVNGAIQVIFDKEKVINIKQAKPNTKGDNCS</sequence>
<feature type="transmembrane region" description="Helical" evidence="6">
    <location>
        <begin position="447"/>
        <end position="468"/>
    </location>
</feature>
<dbReference type="Pfam" id="PF00753">
    <property type="entry name" value="Lactamase_B"/>
    <property type="match status" value="1"/>
</dbReference>
<evidence type="ECO:0000256" key="1">
    <source>
        <dbReference type="ARBA" id="ARBA00004651"/>
    </source>
</evidence>
<dbReference type="InterPro" id="IPR036866">
    <property type="entry name" value="RibonucZ/Hydroxyglut_hydro"/>
</dbReference>
<evidence type="ECO:0000256" key="2">
    <source>
        <dbReference type="ARBA" id="ARBA00022475"/>
    </source>
</evidence>
<comment type="subcellular location">
    <subcellularLocation>
        <location evidence="1">Cell membrane</location>
        <topology evidence="1">Multi-pass membrane protein</topology>
    </subcellularLocation>
</comment>
<keyword evidence="4 6" id="KW-1133">Transmembrane helix</keyword>
<dbReference type="Pfam" id="PF13567">
    <property type="entry name" value="DUF4131"/>
    <property type="match status" value="1"/>
</dbReference>
<evidence type="ECO:0000259" key="7">
    <source>
        <dbReference type="SMART" id="SM00849"/>
    </source>
</evidence>